<dbReference type="RefSeq" id="WP_145277074.1">
    <property type="nucleotide sequence ID" value="NZ_CP036272.1"/>
</dbReference>
<reference evidence="1 2" key="1">
    <citation type="submission" date="2019-02" db="EMBL/GenBank/DDBJ databases">
        <title>Deep-cultivation of Planctomycetes and their phenomic and genomic characterization uncovers novel biology.</title>
        <authorList>
            <person name="Wiegand S."/>
            <person name="Jogler M."/>
            <person name="Boedeker C."/>
            <person name="Pinto D."/>
            <person name="Vollmers J."/>
            <person name="Rivas-Marin E."/>
            <person name="Kohn T."/>
            <person name="Peeters S.H."/>
            <person name="Heuer A."/>
            <person name="Rast P."/>
            <person name="Oberbeckmann S."/>
            <person name="Bunk B."/>
            <person name="Jeske O."/>
            <person name="Meyerdierks A."/>
            <person name="Storesund J.E."/>
            <person name="Kallscheuer N."/>
            <person name="Luecker S."/>
            <person name="Lage O.M."/>
            <person name="Pohl T."/>
            <person name="Merkel B.J."/>
            <person name="Hornburger P."/>
            <person name="Mueller R.-W."/>
            <person name="Bruemmer F."/>
            <person name="Labrenz M."/>
            <person name="Spormann A.M."/>
            <person name="Op den Camp H."/>
            <person name="Overmann J."/>
            <person name="Amann R."/>
            <person name="Jetten M.S.M."/>
            <person name="Mascher T."/>
            <person name="Medema M.H."/>
            <person name="Devos D.P."/>
            <person name="Kaster A.-K."/>
            <person name="Ovreas L."/>
            <person name="Rohde M."/>
            <person name="Galperin M.Y."/>
            <person name="Jogler C."/>
        </authorList>
    </citation>
    <scope>NUCLEOTIDE SEQUENCE [LARGE SCALE GENOMIC DNA]</scope>
    <source>
        <strain evidence="1 2">SV_7m_r</strain>
    </source>
</reference>
<organism evidence="1 2">
    <name type="scientific">Stieleria bergensis</name>
    <dbReference type="NCBI Taxonomy" id="2528025"/>
    <lineage>
        <taxon>Bacteria</taxon>
        <taxon>Pseudomonadati</taxon>
        <taxon>Planctomycetota</taxon>
        <taxon>Planctomycetia</taxon>
        <taxon>Pirellulales</taxon>
        <taxon>Pirellulaceae</taxon>
        <taxon>Stieleria</taxon>
    </lineage>
</organism>
<dbReference type="OrthoDB" id="287424at2"/>
<gene>
    <name evidence="1" type="ORF">SV7mr_49070</name>
</gene>
<evidence type="ECO:0000313" key="1">
    <source>
        <dbReference type="EMBL" id="QDT62359.1"/>
    </source>
</evidence>
<protein>
    <submittedName>
        <fullName evidence="1">Uncharacterized protein</fullName>
    </submittedName>
</protein>
<dbReference type="EMBL" id="CP036272">
    <property type="protein sequence ID" value="QDT62359.1"/>
    <property type="molecule type" value="Genomic_DNA"/>
</dbReference>
<proteinExistence type="predicted"/>
<sequence length="69" mass="7819">MADARREHDWAIASSHMALLAEVNRDRKRRRKPYRPAEFNPLIIAKQPAIPTSVQKLSGILGVPFNPKS</sequence>
<name>A0A517T1W4_9BACT</name>
<dbReference type="AlphaFoldDB" id="A0A517T1W4"/>
<accession>A0A517T1W4</accession>
<keyword evidence="2" id="KW-1185">Reference proteome</keyword>
<dbReference type="Proteomes" id="UP000315003">
    <property type="component" value="Chromosome"/>
</dbReference>
<evidence type="ECO:0000313" key="2">
    <source>
        <dbReference type="Proteomes" id="UP000315003"/>
    </source>
</evidence>